<gene>
    <name evidence="1" type="ORF">VFPPC_00154</name>
</gene>
<dbReference type="OrthoDB" id="4500473at2759"/>
<evidence type="ECO:0000313" key="2">
    <source>
        <dbReference type="Proteomes" id="UP000078397"/>
    </source>
</evidence>
<protein>
    <submittedName>
        <fullName evidence="1">Uncharacterized protein</fullName>
    </submittedName>
</protein>
<reference evidence="1 2" key="1">
    <citation type="journal article" date="2016" name="PLoS Pathog.">
        <title>Biosynthesis of antibiotic leucinostatins in bio-control fungus Purpureocillium lilacinum and their inhibition on phytophthora revealed by genome mining.</title>
        <authorList>
            <person name="Wang G."/>
            <person name="Liu Z."/>
            <person name="Lin R."/>
            <person name="Li E."/>
            <person name="Mao Z."/>
            <person name="Ling J."/>
            <person name="Yang Y."/>
            <person name="Yin W.B."/>
            <person name="Xie B."/>
        </authorList>
    </citation>
    <scope>NUCLEOTIDE SEQUENCE [LARGE SCALE GENOMIC DNA]</scope>
    <source>
        <strain evidence="1">170</strain>
    </source>
</reference>
<dbReference type="GeneID" id="28844231"/>
<dbReference type="EMBL" id="LSBJ02000001">
    <property type="protein sequence ID" value="OAQ72105.1"/>
    <property type="molecule type" value="Genomic_DNA"/>
</dbReference>
<organism evidence="1 2">
    <name type="scientific">Pochonia chlamydosporia 170</name>
    <dbReference type="NCBI Taxonomy" id="1380566"/>
    <lineage>
        <taxon>Eukaryota</taxon>
        <taxon>Fungi</taxon>
        <taxon>Dikarya</taxon>
        <taxon>Ascomycota</taxon>
        <taxon>Pezizomycotina</taxon>
        <taxon>Sordariomycetes</taxon>
        <taxon>Hypocreomycetidae</taxon>
        <taxon>Hypocreales</taxon>
        <taxon>Clavicipitaceae</taxon>
        <taxon>Pochonia</taxon>
    </lineage>
</organism>
<dbReference type="STRING" id="1380566.A0A179G2L3"/>
<dbReference type="RefSeq" id="XP_018148188.1">
    <property type="nucleotide sequence ID" value="XM_018280237.1"/>
</dbReference>
<keyword evidence="2" id="KW-1185">Reference proteome</keyword>
<dbReference type="KEGG" id="pchm:VFPPC_00154"/>
<accession>A0A179G2L3</accession>
<dbReference type="AlphaFoldDB" id="A0A179G2L3"/>
<proteinExistence type="predicted"/>
<sequence length="292" mass="32220">MARPRKHWIVTRTSEYTPNGVLQVGQILADPFDPASALHPGGPLRVPPGVTIEHSVARDVTISQAHEASAVFEIHCRLSGVLAGLGSDTTMQNAQGQNFQFQEVLTRIITPSNEYVDQSLRHGDVPRKLKGRLPHIGRLYMVTGVRVAKGAWMRSASTQNVTASANANLDLAGSSVPVQLGVNAEAGRRTSEHNQLTPVSDHVYAYRLHRIFYFGTSTTKPRPYLQGHVCSYDDKLQAQTYASDSEAEGDYDDFELMYLDERDYDGEDDENVAEVAVPGFSYVFVLTGERQV</sequence>
<dbReference type="Proteomes" id="UP000078397">
    <property type="component" value="Unassembled WGS sequence"/>
</dbReference>
<comment type="caution">
    <text evidence="1">The sequence shown here is derived from an EMBL/GenBank/DDBJ whole genome shotgun (WGS) entry which is preliminary data.</text>
</comment>
<name>A0A179G2L3_METCM</name>
<evidence type="ECO:0000313" key="1">
    <source>
        <dbReference type="EMBL" id="OAQ72105.1"/>
    </source>
</evidence>